<dbReference type="SUPFAM" id="SSF51445">
    <property type="entry name" value="(Trans)glycosidases"/>
    <property type="match status" value="1"/>
</dbReference>
<dbReference type="KEGG" id="pxu:106128288"/>
<evidence type="ECO:0000259" key="11">
    <source>
        <dbReference type="Pfam" id="PF01120"/>
    </source>
</evidence>
<keyword evidence="6" id="KW-0325">Glycoprotein</keyword>
<dbReference type="RefSeq" id="XP_013182050.1">
    <property type="nucleotide sequence ID" value="XM_013326596.1"/>
</dbReference>
<keyword evidence="4 10" id="KW-0732">Signal</keyword>
<dbReference type="Pfam" id="PF01120">
    <property type="entry name" value="Alpha_L_fucos"/>
    <property type="match status" value="1"/>
</dbReference>
<dbReference type="InterPro" id="IPR031919">
    <property type="entry name" value="Fucosidase_C"/>
</dbReference>
<dbReference type="Proteomes" id="UP000694872">
    <property type="component" value="Unplaced"/>
</dbReference>
<comment type="function">
    <text evidence="1">Alpha-L-fucosidase is responsible for hydrolyzing the alpha-1,6-linked fucose joined to the reducing-end N-acetylglucosamine of the carbohydrate moieties of glycoproteins.</text>
</comment>
<dbReference type="GO" id="GO:0004560">
    <property type="term" value="F:alpha-L-fucosidase activity"/>
    <property type="evidence" value="ECO:0007669"/>
    <property type="project" value="UniProtKB-EC"/>
</dbReference>
<evidence type="ECO:0000256" key="9">
    <source>
        <dbReference type="ARBA" id="ARBA00081661"/>
    </source>
</evidence>
<dbReference type="Gene3D" id="3.20.20.80">
    <property type="entry name" value="Glycosidases"/>
    <property type="match status" value="1"/>
</dbReference>
<feature type="domain" description="Alpha-L-fucosidase C-terminal" evidence="12">
    <location>
        <begin position="372"/>
        <end position="475"/>
    </location>
</feature>
<feature type="domain" description="Glycoside hydrolase family 29 N-terminal" evidence="11">
    <location>
        <begin position="27"/>
        <end position="361"/>
    </location>
</feature>
<dbReference type="PANTHER" id="PTHR10030:SF37">
    <property type="entry name" value="ALPHA-L-FUCOSIDASE-RELATED"/>
    <property type="match status" value="1"/>
</dbReference>
<dbReference type="EC" id="3.2.1.51" evidence="3"/>
<evidence type="ECO:0000256" key="5">
    <source>
        <dbReference type="ARBA" id="ARBA00022801"/>
    </source>
</evidence>
<dbReference type="InterPro" id="IPR017853">
    <property type="entry name" value="GH"/>
</dbReference>
<evidence type="ECO:0000256" key="3">
    <source>
        <dbReference type="ARBA" id="ARBA00012662"/>
    </source>
</evidence>
<evidence type="ECO:0000256" key="7">
    <source>
        <dbReference type="ARBA" id="ARBA00023295"/>
    </source>
</evidence>
<evidence type="ECO:0000256" key="6">
    <source>
        <dbReference type="ARBA" id="ARBA00023180"/>
    </source>
</evidence>
<dbReference type="SMART" id="SM00812">
    <property type="entry name" value="Alpha_L_fucos"/>
    <property type="match status" value="1"/>
</dbReference>
<dbReference type="PANTHER" id="PTHR10030">
    <property type="entry name" value="ALPHA-L-FUCOSIDASE"/>
    <property type="match status" value="1"/>
</dbReference>
<gene>
    <name evidence="13" type="primary">LOC106128288</name>
</gene>
<dbReference type="Pfam" id="PF16757">
    <property type="entry name" value="Fucosidase_C"/>
    <property type="match status" value="1"/>
</dbReference>
<evidence type="ECO:0000256" key="1">
    <source>
        <dbReference type="ARBA" id="ARBA00004071"/>
    </source>
</evidence>
<dbReference type="GeneID" id="106128288"/>
<evidence type="ECO:0000256" key="10">
    <source>
        <dbReference type="PIRNR" id="PIRNR001092"/>
    </source>
</evidence>
<proteinExistence type="inferred from homology"/>
<accession>A0AAJ6ZYU6</accession>
<dbReference type="AlphaFoldDB" id="A0AAJ6ZYU6"/>
<dbReference type="GO" id="GO:0016139">
    <property type="term" value="P:glycoside catabolic process"/>
    <property type="evidence" value="ECO:0007669"/>
    <property type="project" value="TreeGrafter"/>
</dbReference>
<comment type="similarity">
    <text evidence="2 10">Belongs to the glycosyl hydrolase 29 family.</text>
</comment>
<dbReference type="InterPro" id="IPR057739">
    <property type="entry name" value="Glyco_hydro_29_N"/>
</dbReference>
<feature type="chain" id="PRO_5042319211" description="Putative alpha-L-fucosidase" evidence="10">
    <location>
        <begin position="18"/>
        <end position="488"/>
    </location>
</feature>
<dbReference type="PRINTS" id="PR00741">
    <property type="entry name" value="GLHYDRLASE29"/>
</dbReference>
<reference evidence="13" key="1">
    <citation type="submission" date="2025-08" db="UniProtKB">
        <authorList>
            <consortium name="RefSeq"/>
        </authorList>
    </citation>
    <scope>IDENTIFICATION</scope>
</reference>
<evidence type="ECO:0000256" key="4">
    <source>
        <dbReference type="ARBA" id="ARBA00022729"/>
    </source>
</evidence>
<dbReference type="GO" id="GO:0005764">
    <property type="term" value="C:lysosome"/>
    <property type="evidence" value="ECO:0007669"/>
    <property type="project" value="TreeGrafter"/>
</dbReference>
<name>A0AAJ6ZYU6_PAPXU</name>
<sequence length="488" mass="57352">MISLFVFIYCLASFCYGVENNTIVIKSEQCKKFEPCWANLDTRILPQWYDEAKIGIFIHWGIYSVPGFSEWFWNNWKEKEIVIHKFMENHYAPGFTYQDFAPMFKAEFFDPNKWAHLFIKAGVRYVVLTSKHHDGFCMFPSKRSFSWNSCEVGPKLDVVSELSNAIKQVGLKFGVYHSLFEWFNPMYKEDKKNNFKTLYYPNMKLWPELKQLVNDYKPSLLWADGDWEAYDTYWRSTDFLAWLYNESPVKDEIVVNDRWGKGISCKHGDFYNCHDRYNPGKLQPHKWENAFTVDKKSWGFRKTMNANDTMTIEEILQEIVTSVSCGGNVLINVGPTQYGTIPPIFQDRLLKLGHWLDINGKAIYNSSPWHHQNDSVNSDVWYTCQKTPYNVLNPTAKPLITDTIFEIFAIFFTWPVSNRLILKDVTGYIQSSSYEIELLGNDGDLWREIKNGLTYIKLPDKATVLVEYTWVLRFTPKYKTSELRKNKT</sequence>
<evidence type="ECO:0000256" key="2">
    <source>
        <dbReference type="ARBA" id="ARBA00007951"/>
    </source>
</evidence>
<dbReference type="InterPro" id="IPR016286">
    <property type="entry name" value="FUC_metazoa-typ"/>
</dbReference>
<feature type="signal peptide" evidence="10">
    <location>
        <begin position="1"/>
        <end position="17"/>
    </location>
</feature>
<dbReference type="GO" id="GO:0006004">
    <property type="term" value="P:fucose metabolic process"/>
    <property type="evidence" value="ECO:0007669"/>
    <property type="project" value="InterPro"/>
</dbReference>
<dbReference type="FunFam" id="3.20.20.80:FF:000027">
    <property type="entry name" value="Alpha-L-fucosidase"/>
    <property type="match status" value="1"/>
</dbReference>
<keyword evidence="7 10" id="KW-0326">Glycosidase</keyword>
<organism evidence="13">
    <name type="scientific">Papilio xuthus</name>
    <name type="common">Asian swallowtail butterfly</name>
    <dbReference type="NCBI Taxonomy" id="66420"/>
    <lineage>
        <taxon>Eukaryota</taxon>
        <taxon>Metazoa</taxon>
        <taxon>Ecdysozoa</taxon>
        <taxon>Arthropoda</taxon>
        <taxon>Hexapoda</taxon>
        <taxon>Insecta</taxon>
        <taxon>Pterygota</taxon>
        <taxon>Neoptera</taxon>
        <taxon>Endopterygota</taxon>
        <taxon>Lepidoptera</taxon>
        <taxon>Glossata</taxon>
        <taxon>Ditrysia</taxon>
        <taxon>Papilionoidea</taxon>
        <taxon>Papilionidae</taxon>
        <taxon>Papilioninae</taxon>
        <taxon>Papilio</taxon>
    </lineage>
</organism>
<dbReference type="PIRSF" id="PIRSF001092">
    <property type="entry name" value="Alpha-L-fucosidase"/>
    <property type="match status" value="1"/>
</dbReference>
<evidence type="ECO:0000256" key="8">
    <source>
        <dbReference type="ARBA" id="ARBA00074133"/>
    </source>
</evidence>
<evidence type="ECO:0000259" key="12">
    <source>
        <dbReference type="Pfam" id="PF16757"/>
    </source>
</evidence>
<evidence type="ECO:0000313" key="13">
    <source>
        <dbReference type="RefSeq" id="XP_013182050.1"/>
    </source>
</evidence>
<dbReference type="InterPro" id="IPR000933">
    <property type="entry name" value="Glyco_hydro_29"/>
</dbReference>
<protein>
    <recommendedName>
        <fullName evidence="8">Putative alpha-L-fucosidase</fullName>
        <ecNumber evidence="3">3.2.1.51</ecNumber>
    </recommendedName>
    <alternativeName>
        <fullName evidence="9">Alpha-L-fucoside fucohydrolase</fullName>
    </alternativeName>
</protein>
<keyword evidence="5 10" id="KW-0378">Hydrolase</keyword>